<proteinExistence type="predicted"/>
<reference evidence="1" key="1">
    <citation type="journal article" date="2021" name="Nat. Microbiol.">
        <title>Cocultivation of an ultrasmall environmental parasitic bacterium with lytic ability against bacteria associated with wastewater foams.</title>
        <authorList>
            <person name="Batinovic S."/>
            <person name="Rose J.J.A."/>
            <person name="Ratcliffe J."/>
            <person name="Seviour R.J."/>
            <person name="Petrovski S."/>
        </authorList>
    </citation>
    <scope>NUCLEOTIDE SEQUENCE</scope>
    <source>
        <strain evidence="1">JR1</strain>
    </source>
</reference>
<organism evidence="1 2">
    <name type="scientific">Candidatus Mycosynbacter amalyticus</name>
    <dbReference type="NCBI Taxonomy" id="2665156"/>
    <lineage>
        <taxon>Bacteria</taxon>
        <taxon>Candidatus Saccharimonadota</taxon>
        <taxon>Candidatus Saccharimonadota incertae sedis</taxon>
        <taxon>Candidatus Mycosynbacter</taxon>
    </lineage>
</organism>
<dbReference type="AlphaFoldDB" id="A0A857MTQ1"/>
<dbReference type="KEGG" id="mama:GII36_02940"/>
<sequence>MLGSSLIALTPSDRVTQSFKHFAKHAGVMYMGGVKQHSVEYHLVRGFTASHTHKDTDHCIGTFLHHDFIALHRTTAHGRVVITEVDLHTLHPFSHFFVLPNLLDKAWFEAILQLYPHHRQAPYAPHDHFSARFKDEHTILSLPTHFERSLHFASDEVAGCIENFHSERYMFEVSDKSLFVYNFSQHEPTEKTLELQVRFACTLATALETRNK</sequence>
<accession>A0A857MTQ1</accession>
<dbReference type="EMBL" id="CP045921">
    <property type="protein sequence ID" value="QHN42797.1"/>
    <property type="molecule type" value="Genomic_DNA"/>
</dbReference>
<gene>
    <name evidence="1" type="ORF">GII36_02940</name>
</gene>
<keyword evidence="2" id="KW-1185">Reference proteome</keyword>
<name>A0A857MTQ1_9BACT</name>
<dbReference type="Proteomes" id="UP001059824">
    <property type="component" value="Chromosome"/>
</dbReference>
<evidence type="ECO:0000313" key="2">
    <source>
        <dbReference type="Proteomes" id="UP001059824"/>
    </source>
</evidence>
<protein>
    <submittedName>
        <fullName evidence="1">Uncharacterized protein</fullName>
    </submittedName>
</protein>
<dbReference type="RefSeq" id="WP_260764344.1">
    <property type="nucleotide sequence ID" value="NZ_CP045921.1"/>
</dbReference>
<evidence type="ECO:0000313" key="1">
    <source>
        <dbReference type="EMBL" id="QHN42797.1"/>
    </source>
</evidence>